<feature type="region of interest" description="Disordered" evidence="1">
    <location>
        <begin position="71"/>
        <end position="110"/>
    </location>
</feature>
<evidence type="ECO:0000256" key="1">
    <source>
        <dbReference type="SAM" id="MobiDB-lite"/>
    </source>
</evidence>
<dbReference type="GeneID" id="8246548"/>
<reference evidence="2 3" key="1">
    <citation type="journal article" date="2009" name="Science">
        <title>Green evolution and dynamic adaptations revealed by genomes of the marine picoeukaryotes Micromonas.</title>
        <authorList>
            <person name="Worden A.Z."/>
            <person name="Lee J.H."/>
            <person name="Mock T."/>
            <person name="Rouze P."/>
            <person name="Simmons M.P."/>
            <person name="Aerts A.L."/>
            <person name="Allen A.E."/>
            <person name="Cuvelier M.L."/>
            <person name="Derelle E."/>
            <person name="Everett M.V."/>
            <person name="Foulon E."/>
            <person name="Grimwood J."/>
            <person name="Gundlach H."/>
            <person name="Henrissat B."/>
            <person name="Napoli C."/>
            <person name="McDonald S.M."/>
            <person name="Parker M.S."/>
            <person name="Rombauts S."/>
            <person name="Salamov A."/>
            <person name="Von Dassow P."/>
            <person name="Badger J.H."/>
            <person name="Coutinho P.M."/>
            <person name="Demir E."/>
            <person name="Dubchak I."/>
            <person name="Gentemann C."/>
            <person name="Eikrem W."/>
            <person name="Gready J.E."/>
            <person name="John U."/>
            <person name="Lanier W."/>
            <person name="Lindquist E.A."/>
            <person name="Lucas S."/>
            <person name="Mayer K.F."/>
            <person name="Moreau H."/>
            <person name="Not F."/>
            <person name="Otillar R."/>
            <person name="Panaud O."/>
            <person name="Pangilinan J."/>
            <person name="Paulsen I."/>
            <person name="Piegu B."/>
            <person name="Poliakov A."/>
            <person name="Robbens S."/>
            <person name="Schmutz J."/>
            <person name="Toulza E."/>
            <person name="Wyss T."/>
            <person name="Zelensky A."/>
            <person name="Zhou K."/>
            <person name="Armbrust E.V."/>
            <person name="Bhattacharya D."/>
            <person name="Goodenough U.W."/>
            <person name="Van de Peer Y."/>
            <person name="Grigoriev I.V."/>
        </authorList>
    </citation>
    <scope>NUCLEOTIDE SEQUENCE [LARGE SCALE GENOMIC DNA]</scope>
    <source>
        <strain evidence="3">RCC299 / NOUM17</strain>
    </source>
</reference>
<proteinExistence type="predicted"/>
<accession>C1ECP5</accession>
<evidence type="ECO:0000313" key="2">
    <source>
        <dbReference type="EMBL" id="ACO65941.1"/>
    </source>
</evidence>
<dbReference type="RefSeq" id="XP_002504683.1">
    <property type="nucleotide sequence ID" value="XM_002504637.1"/>
</dbReference>
<keyword evidence="3" id="KW-1185">Reference proteome</keyword>
<dbReference type="AlphaFoldDB" id="C1ECP5"/>
<gene>
    <name evidence="2" type="ORF">MICPUN_113320</name>
</gene>
<dbReference type="KEGG" id="mis:MICPUN_113320"/>
<organism evidence="2 3">
    <name type="scientific">Micromonas commoda (strain RCC299 / NOUM17 / CCMP2709)</name>
    <name type="common">Picoplanktonic green alga</name>
    <dbReference type="NCBI Taxonomy" id="296587"/>
    <lineage>
        <taxon>Eukaryota</taxon>
        <taxon>Viridiplantae</taxon>
        <taxon>Chlorophyta</taxon>
        <taxon>Mamiellophyceae</taxon>
        <taxon>Mamiellales</taxon>
        <taxon>Mamiellaceae</taxon>
        <taxon>Micromonas</taxon>
    </lineage>
</organism>
<name>C1ECP5_MICCC</name>
<dbReference type="EMBL" id="CP001329">
    <property type="protein sequence ID" value="ACO65941.1"/>
    <property type="molecule type" value="Genomic_DNA"/>
</dbReference>
<protein>
    <submittedName>
        <fullName evidence="2">Uncharacterized protein</fullName>
    </submittedName>
</protein>
<dbReference type="InParanoid" id="C1ECP5"/>
<evidence type="ECO:0000313" key="3">
    <source>
        <dbReference type="Proteomes" id="UP000002009"/>
    </source>
</evidence>
<sequence>MKVLRKVKGKSRILIFVAVVALLSLALRKLKQDTKKHREILPWHQGGYEDHHGDLDGGFVPDRGVLGAVGAMRGGGGRDVGGESTSTSKVLDDGGVRDAPGGNRNIDDISHLVDDDDEDVLGVKDEAFAGMRDSREKASR</sequence>
<dbReference type="OrthoDB" id="1726667at2759"/>
<dbReference type="Proteomes" id="UP000002009">
    <property type="component" value="Chromosome 9"/>
</dbReference>